<keyword evidence="3" id="KW-0449">Lipoprotein</keyword>
<evidence type="ECO:0000259" key="5">
    <source>
        <dbReference type="SMART" id="SM00062"/>
    </source>
</evidence>
<sequence length="276" mass="30943">MKKLSMSLLALGMTFVLAACNEESVTDETASEEVRTIQVTTPPTSKNLSWQTPDGEILGYEPDVLRAIDEKLEGYEFNIQAVADSAQETGLKTGKYELNVGGFYPTPERKEQYYVPEEPNGRSLIKMYVREDSDIETLEDLVGKNITPFTAGGGTLQVVLDWQEENPEHKLDLEESSGDIPYAQRLKEIDSGKYDAFVGPANLGQNEVIEELGLKVRGTDPIYVGETILLIHKSEENEQLVEEVNQALKELREDGTLSEISEEYYGEDIFQYEVTK</sequence>
<dbReference type="PROSITE" id="PS51257">
    <property type="entry name" value="PROKAR_LIPOPROTEIN"/>
    <property type="match status" value="1"/>
</dbReference>
<evidence type="ECO:0000256" key="3">
    <source>
        <dbReference type="ARBA" id="ARBA00023288"/>
    </source>
</evidence>
<dbReference type="SUPFAM" id="SSF53850">
    <property type="entry name" value="Periplasmic binding protein-like II"/>
    <property type="match status" value="1"/>
</dbReference>
<feature type="chain" id="PRO_5046446708" evidence="4">
    <location>
        <begin position="19"/>
        <end position="276"/>
    </location>
</feature>
<dbReference type="InterPro" id="IPR001638">
    <property type="entry name" value="Solute-binding_3/MltF_N"/>
</dbReference>
<accession>A0ABY4H3S5</accession>
<dbReference type="PANTHER" id="PTHR35936">
    <property type="entry name" value="MEMBRANE-BOUND LYTIC MUREIN TRANSGLYCOSYLASE F"/>
    <property type="match status" value="1"/>
</dbReference>
<evidence type="ECO:0000256" key="2">
    <source>
        <dbReference type="ARBA" id="ARBA00023139"/>
    </source>
</evidence>
<dbReference type="SMART" id="SM00062">
    <property type="entry name" value="PBPb"/>
    <property type="match status" value="1"/>
</dbReference>
<gene>
    <name evidence="6" type="ORF">MUO14_09375</name>
</gene>
<keyword evidence="1 4" id="KW-0732">Signal</keyword>
<reference evidence="6 7" key="1">
    <citation type="submission" date="2022-04" db="EMBL/GenBank/DDBJ databases">
        <title>Halobacillus sp. isolated from saltern.</title>
        <authorList>
            <person name="Won M."/>
            <person name="Lee C.-M."/>
            <person name="Woen H.-Y."/>
            <person name="Kwon S.-W."/>
        </authorList>
    </citation>
    <scope>NUCLEOTIDE SEQUENCE [LARGE SCALE GENOMIC DNA]</scope>
    <source>
        <strain evidence="6 7">SSTM10-2</strain>
    </source>
</reference>
<feature type="domain" description="Solute-binding protein family 3/N-terminal" evidence="5">
    <location>
        <begin position="36"/>
        <end position="268"/>
    </location>
</feature>
<evidence type="ECO:0000313" key="7">
    <source>
        <dbReference type="Proteomes" id="UP000831880"/>
    </source>
</evidence>
<keyword evidence="2" id="KW-0564">Palmitate</keyword>
<feature type="signal peptide" evidence="4">
    <location>
        <begin position="1"/>
        <end position="18"/>
    </location>
</feature>
<protein>
    <submittedName>
        <fullName evidence="6">Transporter substrate-binding domain-containing protein</fullName>
    </submittedName>
</protein>
<dbReference type="RefSeq" id="WP_244754966.1">
    <property type="nucleotide sequence ID" value="NZ_CP095074.1"/>
</dbReference>
<proteinExistence type="predicted"/>
<organism evidence="6 7">
    <name type="scientific">Halobacillus shinanisalinarum</name>
    <dbReference type="NCBI Taxonomy" id="2932258"/>
    <lineage>
        <taxon>Bacteria</taxon>
        <taxon>Bacillati</taxon>
        <taxon>Bacillota</taxon>
        <taxon>Bacilli</taxon>
        <taxon>Bacillales</taxon>
        <taxon>Bacillaceae</taxon>
        <taxon>Halobacillus</taxon>
    </lineage>
</organism>
<dbReference type="Pfam" id="PF00497">
    <property type="entry name" value="SBP_bac_3"/>
    <property type="match status" value="1"/>
</dbReference>
<dbReference type="Gene3D" id="3.40.190.10">
    <property type="entry name" value="Periplasmic binding protein-like II"/>
    <property type="match status" value="2"/>
</dbReference>
<name>A0ABY4H3S5_9BACI</name>
<evidence type="ECO:0000256" key="1">
    <source>
        <dbReference type="ARBA" id="ARBA00022729"/>
    </source>
</evidence>
<evidence type="ECO:0000313" key="6">
    <source>
        <dbReference type="EMBL" id="UOQ95113.1"/>
    </source>
</evidence>
<keyword evidence="7" id="KW-1185">Reference proteome</keyword>
<dbReference type="PANTHER" id="PTHR35936:SF18">
    <property type="entry name" value="L-CYSTINE-BINDING PROTEIN TCYJ"/>
    <property type="match status" value="1"/>
</dbReference>
<dbReference type="Proteomes" id="UP000831880">
    <property type="component" value="Chromosome"/>
</dbReference>
<evidence type="ECO:0000256" key="4">
    <source>
        <dbReference type="SAM" id="SignalP"/>
    </source>
</evidence>
<dbReference type="EMBL" id="CP095074">
    <property type="protein sequence ID" value="UOQ95113.1"/>
    <property type="molecule type" value="Genomic_DNA"/>
</dbReference>